<dbReference type="GeneID" id="28817188"/>
<reference evidence="1 2" key="1">
    <citation type="submission" date="2015-10" db="EMBL/GenBank/DDBJ databases">
        <title>Full genome of DAOMC 229536 Phialocephala scopiformis, a fungal endophyte of spruce producing the potent anti-insectan compound rugulosin.</title>
        <authorList>
            <consortium name="DOE Joint Genome Institute"/>
            <person name="Walker A.K."/>
            <person name="Frasz S.L."/>
            <person name="Seifert K.A."/>
            <person name="Miller J.D."/>
            <person name="Mondo S.J."/>
            <person name="Labutti K."/>
            <person name="Lipzen A."/>
            <person name="Dockter R."/>
            <person name="Kennedy M."/>
            <person name="Grigoriev I.V."/>
            <person name="Spatafora J.W."/>
        </authorList>
    </citation>
    <scope>NUCLEOTIDE SEQUENCE [LARGE SCALE GENOMIC DNA]</scope>
    <source>
        <strain evidence="1 2">CBS 120377</strain>
    </source>
</reference>
<dbReference type="OrthoDB" id="3476275at2759"/>
<evidence type="ECO:0000313" key="1">
    <source>
        <dbReference type="EMBL" id="KUJ21196.1"/>
    </source>
</evidence>
<dbReference type="Proteomes" id="UP000070700">
    <property type="component" value="Unassembled WGS sequence"/>
</dbReference>
<dbReference type="InParanoid" id="A0A194XM31"/>
<name>A0A194XM31_MOLSC</name>
<sequence length="405" mass="47090">MSSRTVVFRVSPNDPTRALPWLVNGNPHLDLTRSILKETSTRSTQTWLDHAWNMFAPRPIFDIRRLPIEIRLLLFRQCLLDEYKERSTPALIQALRPDPQLYEEVLEVYYSIKLCSTPRCGERVKTIPQSVMRRATALRVWYRPEYLDERQNQHKRMQCNLFDLPLDPYPSLRGHIRSLYMATDVINHPGTSTMQVLGALVRAVIVHLPALGVLTVEIPHKECSFETATCELVPLPLPYPTFAIDYAAGVIHKWDVRPAEREAWANIAITWDAGPYQNLTWTDCDYWRSIPWKRICLLFTILTVSHKVDFWKTPRYHNIGLGCSRNASTQIWCGDSCCQKFLTMKEENLAFSPDGWPNIKPWREPDILDPRLEEARNEFMAPRYLFTRNWESGNVRSRNGAVIIP</sequence>
<protein>
    <submittedName>
        <fullName evidence="1">Uncharacterized protein</fullName>
    </submittedName>
</protein>
<proteinExistence type="predicted"/>
<dbReference type="AlphaFoldDB" id="A0A194XM31"/>
<dbReference type="EMBL" id="KQ947408">
    <property type="protein sequence ID" value="KUJ21196.1"/>
    <property type="molecule type" value="Genomic_DNA"/>
</dbReference>
<evidence type="ECO:0000313" key="2">
    <source>
        <dbReference type="Proteomes" id="UP000070700"/>
    </source>
</evidence>
<gene>
    <name evidence="1" type="ORF">LY89DRAFT_429508</name>
</gene>
<dbReference type="KEGG" id="psco:LY89DRAFT_429508"/>
<keyword evidence="2" id="KW-1185">Reference proteome</keyword>
<dbReference type="RefSeq" id="XP_018075551.1">
    <property type="nucleotide sequence ID" value="XM_018207462.1"/>
</dbReference>
<organism evidence="1 2">
    <name type="scientific">Mollisia scopiformis</name>
    <name type="common">Conifer needle endophyte fungus</name>
    <name type="synonym">Phialocephala scopiformis</name>
    <dbReference type="NCBI Taxonomy" id="149040"/>
    <lineage>
        <taxon>Eukaryota</taxon>
        <taxon>Fungi</taxon>
        <taxon>Dikarya</taxon>
        <taxon>Ascomycota</taxon>
        <taxon>Pezizomycotina</taxon>
        <taxon>Leotiomycetes</taxon>
        <taxon>Helotiales</taxon>
        <taxon>Mollisiaceae</taxon>
        <taxon>Mollisia</taxon>
    </lineage>
</organism>
<accession>A0A194XM31</accession>